<keyword evidence="2" id="KW-1185">Reference proteome</keyword>
<organism evidence="1 2">
    <name type="scientific">Avena sativa</name>
    <name type="common">Oat</name>
    <dbReference type="NCBI Taxonomy" id="4498"/>
    <lineage>
        <taxon>Eukaryota</taxon>
        <taxon>Viridiplantae</taxon>
        <taxon>Streptophyta</taxon>
        <taxon>Embryophyta</taxon>
        <taxon>Tracheophyta</taxon>
        <taxon>Spermatophyta</taxon>
        <taxon>Magnoliopsida</taxon>
        <taxon>Liliopsida</taxon>
        <taxon>Poales</taxon>
        <taxon>Poaceae</taxon>
        <taxon>BOP clade</taxon>
        <taxon>Pooideae</taxon>
        <taxon>Poodae</taxon>
        <taxon>Poeae</taxon>
        <taxon>Poeae Chloroplast Group 1 (Aveneae type)</taxon>
        <taxon>Aveninae</taxon>
        <taxon>Avena</taxon>
    </lineage>
</organism>
<proteinExistence type="predicted"/>
<protein>
    <submittedName>
        <fullName evidence="1">Uncharacterized protein</fullName>
    </submittedName>
</protein>
<dbReference type="Proteomes" id="UP001732700">
    <property type="component" value="Chromosome 3C"/>
</dbReference>
<dbReference type="EnsemblPlants" id="AVESA.00010b.r2.3CG0495080.1">
    <property type="protein sequence ID" value="AVESA.00010b.r2.3CG0495080.1.CDS"/>
    <property type="gene ID" value="AVESA.00010b.r2.3CG0495080"/>
</dbReference>
<reference evidence="1" key="1">
    <citation type="submission" date="2021-05" db="EMBL/GenBank/DDBJ databases">
        <authorList>
            <person name="Scholz U."/>
            <person name="Mascher M."/>
            <person name="Fiebig A."/>
        </authorList>
    </citation>
    <scope>NUCLEOTIDE SEQUENCE [LARGE SCALE GENOMIC DNA]</scope>
</reference>
<sequence length="181" mass="19869">MAGLLLHRFVRIQRRLPLNAPAAGGAALFYASCSSSPPTVAHLEMSTSGKEAAAKVELSNKSCVPCNSKDLHAMSEDSAKKSLEQVSGWELKTEGDTLKLHRAWKVKNFVKGLEFFQLVAAIAEEEGHHPDLHLVGWNNVKIDVWTHSVRGLTDNDFILAAKINELKLEGLLSKKKATTQE</sequence>
<evidence type="ECO:0000313" key="1">
    <source>
        <dbReference type="EnsemblPlants" id="AVESA.00010b.r2.3CG0495080.1.CDS"/>
    </source>
</evidence>
<evidence type="ECO:0000313" key="2">
    <source>
        <dbReference type="Proteomes" id="UP001732700"/>
    </source>
</evidence>
<accession>A0ACD5VTA5</accession>
<reference evidence="1" key="2">
    <citation type="submission" date="2025-09" db="UniProtKB">
        <authorList>
            <consortium name="EnsemblPlants"/>
        </authorList>
    </citation>
    <scope>IDENTIFICATION</scope>
</reference>
<name>A0ACD5VTA5_AVESA</name>